<dbReference type="Proteomes" id="UP000317291">
    <property type="component" value="Unassembled WGS sequence"/>
</dbReference>
<feature type="transmembrane region" description="Helical" evidence="1">
    <location>
        <begin position="68"/>
        <end position="86"/>
    </location>
</feature>
<keyword evidence="1" id="KW-0812">Transmembrane</keyword>
<feature type="transmembrane region" description="Helical" evidence="1">
    <location>
        <begin position="147"/>
        <end position="168"/>
    </location>
</feature>
<dbReference type="OrthoDB" id="8896802at2"/>
<accession>A0A5C5RE83</accession>
<evidence type="ECO:0000313" key="2">
    <source>
        <dbReference type="EMBL" id="TWS20371.1"/>
    </source>
</evidence>
<proteinExistence type="predicted"/>
<protein>
    <submittedName>
        <fullName evidence="2">Uncharacterized protein</fullName>
    </submittedName>
</protein>
<keyword evidence="1" id="KW-1133">Transmembrane helix</keyword>
<keyword evidence="3" id="KW-1185">Reference proteome</keyword>
<sequence>MTTSLITRYQERRARKFRENEERWSTLLPSLRTRSRRRLLVAVLLINYLFMFVVAVLCHFDVPNAPLLWLPAYLVSVPIWVMVQIVSGRQGDAPATALDEWEVEQRNEARSMGFTVMGNLVLLAVAYTVVTSVVAQPDGNPSWHYAAGLFTLVAVLIGMTTPAMILAWTRPDIDAEDAAV</sequence>
<keyword evidence="1" id="KW-0472">Membrane</keyword>
<gene>
    <name evidence="2" type="ORF">FK529_03165</name>
</gene>
<comment type="caution">
    <text evidence="2">The sequence shown here is derived from an EMBL/GenBank/DDBJ whole genome shotgun (WGS) entry which is preliminary data.</text>
</comment>
<reference evidence="2 3" key="1">
    <citation type="submission" date="2019-06" db="EMBL/GenBank/DDBJ databases">
        <title>Tsukamurella conjunctivitidis sp. nov., Tsukamurella assacharolytica sp. nov. and Tsukamurella sputae sp. nov. isolated from patients with conjunctivitis, bacteraemia (lymphoma) and respiratory infection (sputum) in Hong Kong.</title>
        <authorList>
            <person name="Teng J.L.L."/>
            <person name="Lee H.H."/>
            <person name="Fong J.Y.H."/>
            <person name="Fok K.M.N."/>
            <person name="Lau S.K.P."/>
            <person name="Woo P.C.Y."/>
        </authorList>
    </citation>
    <scope>NUCLEOTIDE SEQUENCE [LARGE SCALE GENOMIC DNA]</scope>
    <source>
        <strain evidence="2 3">HKU71</strain>
    </source>
</reference>
<evidence type="ECO:0000256" key="1">
    <source>
        <dbReference type="SAM" id="Phobius"/>
    </source>
</evidence>
<dbReference type="EMBL" id="VIGW01000002">
    <property type="protein sequence ID" value="TWS20371.1"/>
    <property type="molecule type" value="Genomic_DNA"/>
</dbReference>
<dbReference type="RefSeq" id="WP_146559582.1">
    <property type="nucleotide sequence ID" value="NZ_VIGW01000002.1"/>
</dbReference>
<dbReference type="AlphaFoldDB" id="A0A5C5RE83"/>
<organism evidence="2 3">
    <name type="scientific">Tsukamurella asaccharolytica</name>
    <dbReference type="NCBI Taxonomy" id="2592067"/>
    <lineage>
        <taxon>Bacteria</taxon>
        <taxon>Bacillati</taxon>
        <taxon>Actinomycetota</taxon>
        <taxon>Actinomycetes</taxon>
        <taxon>Mycobacteriales</taxon>
        <taxon>Tsukamurellaceae</taxon>
        <taxon>Tsukamurella</taxon>
    </lineage>
</organism>
<dbReference type="SUPFAM" id="SSF103473">
    <property type="entry name" value="MFS general substrate transporter"/>
    <property type="match status" value="1"/>
</dbReference>
<name>A0A5C5RE83_9ACTN</name>
<dbReference type="InterPro" id="IPR036259">
    <property type="entry name" value="MFS_trans_sf"/>
</dbReference>
<feature type="transmembrane region" description="Helical" evidence="1">
    <location>
        <begin position="39"/>
        <end position="62"/>
    </location>
</feature>
<feature type="transmembrane region" description="Helical" evidence="1">
    <location>
        <begin position="114"/>
        <end position="135"/>
    </location>
</feature>
<evidence type="ECO:0000313" key="3">
    <source>
        <dbReference type="Proteomes" id="UP000317291"/>
    </source>
</evidence>